<dbReference type="EMBL" id="CABWKZ010000002">
    <property type="protein sequence ID" value="VXA53764.1"/>
    <property type="molecule type" value="Genomic_DNA"/>
</dbReference>
<dbReference type="InterPro" id="IPR023614">
    <property type="entry name" value="Porin_dom_sf"/>
</dbReference>
<keyword evidence="1" id="KW-0732">Signal</keyword>
<sequence length="394" mass="45194">MKKALLLLSSMGIFANTPVLAADISIGDPKTQAGELKLTGAIRTRYIHKDYIVEANEGSKNDDWQLADIKAVLSYENPDWIASMDVRCYQYDRLCDALFLKDAWAGYKFSDQQRLTVGFQSVDFGFGRLWGNSYYETLLNTVGLEDIQNLGVKYQFKDNLYNFILGFYPTDGGNYKGTSKDSSRYSGNFVQADDLTQGTDIDEKNMWVTRLSRKFELDQSQNFSTEIGGSYWYSELENNRTNKDGHRSTWSIFSTTNYQAWQWLFLAGEQDIKNADDLLPKSSTIGAFDYPYQVANKGKYMANEINYTFAKPFHQLENIKPYVSYSRFYKDESGYQDSDRLIAGLYFNYKKVGIQGEYIWSRNDPMTGSGADGLAQGDSNQWNKLFYLSLGYYF</sequence>
<dbReference type="Proteomes" id="UP000233553">
    <property type="component" value="Unassembled WGS sequence"/>
</dbReference>
<proteinExistence type="predicted"/>
<evidence type="ECO:0000256" key="1">
    <source>
        <dbReference type="SAM" id="SignalP"/>
    </source>
</evidence>
<dbReference type="InterPro" id="IPR010870">
    <property type="entry name" value="Porin_O/P"/>
</dbReference>
<feature type="chain" id="PRO_5036045216" evidence="1">
    <location>
        <begin position="22"/>
        <end position="394"/>
    </location>
</feature>
<evidence type="ECO:0000313" key="3">
    <source>
        <dbReference type="EMBL" id="VXA53764.1"/>
    </source>
</evidence>
<name>A0A2N0WG80_9GAMM</name>
<accession>A0A653K0D8</accession>
<reference evidence="3 5" key="2">
    <citation type="submission" date="2019-10" db="EMBL/GenBank/DDBJ databases">
        <authorList>
            <person name="Karimi E."/>
        </authorList>
    </citation>
    <scope>NUCLEOTIDE SEQUENCE [LARGE SCALE GENOMIC DNA]</scope>
    <source>
        <strain evidence="3">Acinetobacter sp. 8BE</strain>
    </source>
</reference>
<accession>A0A2N0WG80</accession>
<protein>
    <submittedName>
        <fullName evidence="2">Uncharacterized protein</fullName>
    </submittedName>
</protein>
<dbReference type="Proteomes" id="UP000430404">
    <property type="component" value="Unassembled WGS sequence"/>
</dbReference>
<evidence type="ECO:0000313" key="5">
    <source>
        <dbReference type="Proteomes" id="UP000430404"/>
    </source>
</evidence>
<dbReference type="RefSeq" id="WP_101236363.1">
    <property type="nucleotide sequence ID" value="NZ_LR732744.1"/>
</dbReference>
<dbReference type="EMBL" id="PISJ01000012">
    <property type="protein sequence ID" value="PKF34083.1"/>
    <property type="molecule type" value="Genomic_DNA"/>
</dbReference>
<dbReference type="Pfam" id="PF07396">
    <property type="entry name" value="Porin_O_P"/>
    <property type="match status" value="1"/>
</dbReference>
<gene>
    <name evidence="3" type="ORF">ACI8B_100010</name>
    <name evidence="2" type="ORF">CW311_09590</name>
</gene>
<evidence type="ECO:0000313" key="2">
    <source>
        <dbReference type="EMBL" id="PKF34083.1"/>
    </source>
</evidence>
<organism evidence="2 4">
    <name type="scientific">Acinetobacter proteolyticus</name>
    <dbReference type="NCBI Taxonomy" id="1776741"/>
    <lineage>
        <taxon>Bacteria</taxon>
        <taxon>Pseudomonadati</taxon>
        <taxon>Pseudomonadota</taxon>
        <taxon>Gammaproteobacteria</taxon>
        <taxon>Moraxellales</taxon>
        <taxon>Moraxellaceae</taxon>
        <taxon>Acinetobacter</taxon>
    </lineage>
</organism>
<dbReference type="AlphaFoldDB" id="A0A2N0WG80"/>
<feature type="signal peptide" evidence="1">
    <location>
        <begin position="1"/>
        <end position="21"/>
    </location>
</feature>
<reference evidence="2 4" key="1">
    <citation type="submission" date="2017-12" db="EMBL/GenBank/DDBJ databases">
        <title>Draft Genome sequences of multiple microbial strains isolated from spacecraft associated surfaces.</title>
        <authorList>
            <person name="Seuylemezian A."/>
            <person name="Vaishampayan P."/>
            <person name="Venkateswaran K."/>
        </authorList>
    </citation>
    <scope>NUCLEOTIDE SEQUENCE [LARGE SCALE GENOMIC DNA]</scope>
    <source>
        <strain evidence="2 4">2P01AA</strain>
    </source>
</reference>
<evidence type="ECO:0000313" key="4">
    <source>
        <dbReference type="Proteomes" id="UP000233553"/>
    </source>
</evidence>
<dbReference type="Gene3D" id="2.40.160.10">
    <property type="entry name" value="Porin"/>
    <property type="match status" value="1"/>
</dbReference>